<dbReference type="VEuPathDB" id="PlasmoDB:PRCDC_0035600"/>
<protein>
    <submittedName>
        <fullName evidence="2">Rifin PIR protein, putative</fullName>
    </submittedName>
</protein>
<organism evidence="2 3">
    <name type="scientific">Plasmodium reichenowi</name>
    <dbReference type="NCBI Taxonomy" id="5854"/>
    <lineage>
        <taxon>Eukaryota</taxon>
        <taxon>Sar</taxon>
        <taxon>Alveolata</taxon>
        <taxon>Apicomplexa</taxon>
        <taxon>Aconoidasida</taxon>
        <taxon>Haemosporida</taxon>
        <taxon>Plasmodiidae</taxon>
        <taxon>Plasmodium</taxon>
        <taxon>Plasmodium (Laverania)</taxon>
    </lineage>
</organism>
<evidence type="ECO:0000313" key="3">
    <source>
        <dbReference type="Proteomes" id="UP000240500"/>
    </source>
</evidence>
<evidence type="ECO:0000256" key="1">
    <source>
        <dbReference type="SAM" id="Phobius"/>
    </source>
</evidence>
<dbReference type="Proteomes" id="UP000240500">
    <property type="component" value="Chromosome 9"/>
</dbReference>
<dbReference type="InterPro" id="IPR006373">
    <property type="entry name" value="VSA_Rifin"/>
</dbReference>
<dbReference type="NCBIfam" id="TIGR01477">
    <property type="entry name" value="RIFIN"/>
    <property type="match status" value="1"/>
</dbReference>
<gene>
    <name evidence="2" type="ORF">PRG01_0904700</name>
</gene>
<dbReference type="EMBL" id="LT969572">
    <property type="protein sequence ID" value="SOV78700.1"/>
    <property type="molecule type" value="Genomic_DNA"/>
</dbReference>
<reference evidence="2 3" key="1">
    <citation type="submission" date="2016-09" db="EMBL/GenBank/DDBJ databases">
        <authorList>
            <consortium name="Pathogen Informatics"/>
        </authorList>
    </citation>
    <scope>NUCLEOTIDE SEQUENCE [LARGE SCALE GENOMIC DNA]</scope>
</reference>
<keyword evidence="1" id="KW-1133">Transmembrane helix</keyword>
<keyword evidence="1" id="KW-0472">Membrane</keyword>
<evidence type="ECO:0000313" key="2">
    <source>
        <dbReference type="EMBL" id="SOV78700.1"/>
    </source>
</evidence>
<name>A0A2P9DE81_PLARE</name>
<dbReference type="AlphaFoldDB" id="A0A2P9DE81"/>
<feature type="transmembrane region" description="Helical" evidence="1">
    <location>
        <begin position="294"/>
        <end position="319"/>
    </location>
</feature>
<sequence>MKVHYNNILLFAFPLNILVHNQRNHKSITPHTPKIPTTRLLCECELYAPANYDNDPQMKSVMENFHKQTSERFKEYDERMQSKRMECKDKCDREIQKIILKDKIDKELTDKFATLQTDIQSEAIPTCICEKSLAVKTEKFCLNCGKIMEGVAPWWGFVCGVGYVGWSQYVAAKVLEESIKNGIKVGLDKVIEIVTPLFTNSVSVPKFNVIEIFSSGYFNENMSLLDIFKYINTTRYADFDTGDYSVFSWTVQHIVENPTLIKKHYSIKAAEVVTAVADGKIEALSAATPATNALINAIIASVVSIVVIVLVMVIIYLILRYRQKKKMTKKLRYIKLLKE</sequence>
<dbReference type="VEuPathDB" id="PlasmoDB:PRG01_0904700"/>
<accession>A0A2P9DE81</accession>
<proteinExistence type="predicted"/>
<dbReference type="Pfam" id="PF02009">
    <property type="entry name" value="RIFIN"/>
    <property type="match status" value="1"/>
</dbReference>
<dbReference type="OrthoDB" id="10450047at2759"/>
<keyword evidence="1" id="KW-0812">Transmembrane</keyword>